<evidence type="ECO:0000256" key="2">
    <source>
        <dbReference type="PROSITE-ProRule" id="PRU00708"/>
    </source>
</evidence>
<dbReference type="Pfam" id="PF13041">
    <property type="entry name" value="PPR_2"/>
    <property type="match status" value="1"/>
</dbReference>
<dbReference type="GO" id="GO:0009451">
    <property type="term" value="P:RNA modification"/>
    <property type="evidence" value="ECO:0007669"/>
    <property type="project" value="InterPro"/>
</dbReference>
<protein>
    <recommendedName>
        <fullName evidence="4">Pentacotripeptide-repeat region of PRORP domain-containing protein</fullName>
    </recommendedName>
</protein>
<dbReference type="PANTHER" id="PTHR24015:SF548">
    <property type="entry name" value="OS08G0340900 PROTEIN"/>
    <property type="match status" value="1"/>
</dbReference>
<proteinExistence type="predicted"/>
<reference evidence="3" key="1">
    <citation type="submission" date="2018-02" db="EMBL/GenBank/DDBJ databases">
        <authorList>
            <person name="Cohen D.B."/>
            <person name="Kent A.D."/>
        </authorList>
    </citation>
    <scope>NUCLEOTIDE SEQUENCE</scope>
</reference>
<evidence type="ECO:0000256" key="1">
    <source>
        <dbReference type="ARBA" id="ARBA00022737"/>
    </source>
</evidence>
<dbReference type="AlphaFoldDB" id="A0A2N9FBC7"/>
<dbReference type="InterPro" id="IPR046960">
    <property type="entry name" value="PPR_At4g14850-like_plant"/>
</dbReference>
<dbReference type="Pfam" id="PF01535">
    <property type="entry name" value="PPR"/>
    <property type="match status" value="3"/>
</dbReference>
<dbReference type="InterPro" id="IPR002885">
    <property type="entry name" value="PPR_rpt"/>
</dbReference>
<sequence length="251" mass="28281">MNNVYKLHARILKTRLHNDPLFLQLLVQLCVPAAPQSLSYARSLFAYIPSPDTFAYNTLIRAHAHFSPSHALSFFSRMRHHDVSPDNFTFPFVLKACSCLQLGQELHSLIVKIGLDFDIYVQNSLMSLYGRCGSVELASKLYEEMLERDLVSWSSMIACFANNGFDDEELALFQQMQLKGIKPDDVIMLSVISAVSGLGALELGHWVDTFVRRSGLELTVTLGTALIDMFLRCGSVDQSIRVFDEFPGEMY</sequence>
<dbReference type="NCBIfam" id="TIGR00756">
    <property type="entry name" value="PPR"/>
    <property type="match status" value="2"/>
</dbReference>
<evidence type="ECO:0008006" key="4">
    <source>
        <dbReference type="Google" id="ProtNLM"/>
    </source>
</evidence>
<dbReference type="PANTHER" id="PTHR24015">
    <property type="entry name" value="OS07G0578800 PROTEIN-RELATED"/>
    <property type="match status" value="1"/>
</dbReference>
<name>A0A2N9FBC7_FAGSY</name>
<dbReference type="GO" id="GO:0003723">
    <property type="term" value="F:RNA binding"/>
    <property type="evidence" value="ECO:0007669"/>
    <property type="project" value="InterPro"/>
</dbReference>
<evidence type="ECO:0000313" key="3">
    <source>
        <dbReference type="EMBL" id="SPC84300.1"/>
    </source>
</evidence>
<keyword evidence="1" id="KW-0677">Repeat</keyword>
<gene>
    <name evidence="3" type="ORF">FSB_LOCUS12182</name>
</gene>
<dbReference type="PROSITE" id="PS51375">
    <property type="entry name" value="PPR"/>
    <property type="match status" value="2"/>
</dbReference>
<feature type="repeat" description="PPR" evidence="2">
    <location>
        <begin position="149"/>
        <end position="183"/>
    </location>
</feature>
<accession>A0A2N9FBC7</accession>
<dbReference type="EMBL" id="OIVN01000702">
    <property type="protein sequence ID" value="SPC84300.1"/>
    <property type="molecule type" value="Genomic_DNA"/>
</dbReference>
<feature type="repeat" description="PPR" evidence="2">
    <location>
        <begin position="118"/>
        <end position="148"/>
    </location>
</feature>
<organism evidence="3">
    <name type="scientific">Fagus sylvatica</name>
    <name type="common">Beechnut</name>
    <dbReference type="NCBI Taxonomy" id="28930"/>
    <lineage>
        <taxon>Eukaryota</taxon>
        <taxon>Viridiplantae</taxon>
        <taxon>Streptophyta</taxon>
        <taxon>Embryophyta</taxon>
        <taxon>Tracheophyta</taxon>
        <taxon>Spermatophyta</taxon>
        <taxon>Magnoliopsida</taxon>
        <taxon>eudicotyledons</taxon>
        <taxon>Gunneridae</taxon>
        <taxon>Pentapetalae</taxon>
        <taxon>rosids</taxon>
        <taxon>fabids</taxon>
        <taxon>Fagales</taxon>
        <taxon>Fagaceae</taxon>
        <taxon>Fagus</taxon>
    </lineage>
</organism>
<dbReference type="InterPro" id="IPR011990">
    <property type="entry name" value="TPR-like_helical_dom_sf"/>
</dbReference>
<dbReference type="FunFam" id="1.25.40.10:FF:000427">
    <property type="entry name" value="Pentatricopeptide repeat-containing protein chloroplastic"/>
    <property type="match status" value="1"/>
</dbReference>
<dbReference type="Gene3D" id="1.25.40.10">
    <property type="entry name" value="Tetratricopeptide repeat domain"/>
    <property type="match status" value="1"/>
</dbReference>